<evidence type="ECO:0000256" key="5">
    <source>
        <dbReference type="ARBA" id="ARBA00022989"/>
    </source>
</evidence>
<dbReference type="EMBL" id="QPKB01000006">
    <property type="protein sequence ID" value="RWR86480.1"/>
    <property type="molecule type" value="Genomic_DNA"/>
</dbReference>
<dbReference type="PANTHER" id="PTHR11101">
    <property type="entry name" value="PHOSPHATE TRANSPORTER"/>
    <property type="match status" value="1"/>
</dbReference>
<dbReference type="STRING" id="337451.A0A3S4P6Z2"/>
<feature type="transmembrane region" description="Helical" evidence="7">
    <location>
        <begin position="209"/>
        <end position="231"/>
    </location>
</feature>
<accession>A0A3S4P6Z2</accession>
<evidence type="ECO:0000256" key="8">
    <source>
        <dbReference type="SAM" id="MobiDB-lite"/>
    </source>
</evidence>
<dbReference type="GO" id="GO:0005315">
    <property type="term" value="F:phosphate transmembrane transporter activity"/>
    <property type="evidence" value="ECO:0007669"/>
    <property type="project" value="InterPro"/>
</dbReference>
<sequence length="572" mass="63142">MSTAKGKLIAIDLSAGIIRKWKETYQWIPIFGSFLAFATAFVTGANSIPVPFSTSVGSGALTFLKASILACIINVPVSVFAINSTGDALLSDFLKENQPSEGFLMWSLVVVLITTIIWLALATYLELPVSPLQSMQSALLGTMLSTRRVHSIIMWDKDENKNLNGVGLIRIILEWAVAPPIAGVMAFCFFAFLKIAVLRKENAEKRMLIFLPICYGILAGLLCLFLMDQVIPRMVTTEAWESTLAVILATIIAALLSLLIVVPLARRRWNAIERTSIRKGNKSQKHISAKSPNQAPNDETGDQEKIENVIKEYMEMRVLETIYEEDEKSCASQATMPDTNNVSPMTTSFRAPTQFTTPLKQLLESTPNRLIQTRNFQKINKTTSRDNFSNFFEALKSSTFSPGIEYGRRTLVRHALAEKFDEKIEDLFSFPQLFAACIFALSQSANEIGAVVSPYEAIHDIFKYRAKYPGNEDVGLIQGTCWLRAVGGFIASIGFFLCGWRLTQGLGGKLTYVSNCRGFCSQFCAVATMILVNRLNLPVSSTHSFIGSILGVGIADDPSVSSSLCAFLITYK</sequence>
<comment type="function">
    <text evidence="7">Sodium-phosphate symporter.</text>
</comment>
<evidence type="ECO:0000256" key="2">
    <source>
        <dbReference type="ARBA" id="ARBA00022448"/>
    </source>
</evidence>
<dbReference type="GO" id="GO:0016020">
    <property type="term" value="C:membrane"/>
    <property type="evidence" value="ECO:0007669"/>
    <property type="project" value="UniProtKB-SubCell"/>
</dbReference>
<dbReference type="Proteomes" id="UP000283530">
    <property type="component" value="Unassembled WGS sequence"/>
</dbReference>
<reference evidence="9 10" key="1">
    <citation type="journal article" date="2019" name="Nat. Plants">
        <title>Stout camphor tree genome fills gaps in understanding of flowering plant genome evolution.</title>
        <authorList>
            <person name="Chaw S.M."/>
            <person name="Liu Y.C."/>
            <person name="Wu Y.W."/>
            <person name="Wang H.Y."/>
            <person name="Lin C.I."/>
            <person name="Wu C.S."/>
            <person name="Ke H.M."/>
            <person name="Chang L.Y."/>
            <person name="Hsu C.Y."/>
            <person name="Yang H.T."/>
            <person name="Sudianto E."/>
            <person name="Hsu M.H."/>
            <person name="Wu K.P."/>
            <person name="Wang L.N."/>
            <person name="Leebens-Mack J.H."/>
            <person name="Tsai I.J."/>
        </authorList>
    </citation>
    <scope>NUCLEOTIDE SEQUENCE [LARGE SCALE GENOMIC DNA]</scope>
    <source>
        <strain evidence="10">cv. Chaw 1501</strain>
        <tissue evidence="9">Young leaves</tissue>
    </source>
</reference>
<comment type="subcellular location">
    <subcellularLocation>
        <location evidence="1 7">Membrane</location>
        <topology evidence="1 7">Multi-pass membrane protein</topology>
    </subcellularLocation>
</comment>
<feature type="transmembrane region" description="Helical" evidence="7">
    <location>
        <begin position="27"/>
        <end position="48"/>
    </location>
</feature>
<evidence type="ECO:0000256" key="3">
    <source>
        <dbReference type="ARBA" id="ARBA00022592"/>
    </source>
</evidence>
<keyword evidence="6 7" id="KW-0472">Membrane</keyword>
<evidence type="ECO:0000256" key="4">
    <source>
        <dbReference type="ARBA" id="ARBA00022692"/>
    </source>
</evidence>
<dbReference type="AlphaFoldDB" id="A0A3S4P6Z2"/>
<organism evidence="9 10">
    <name type="scientific">Cinnamomum micranthum f. kanehirae</name>
    <dbReference type="NCBI Taxonomy" id="337451"/>
    <lineage>
        <taxon>Eukaryota</taxon>
        <taxon>Viridiplantae</taxon>
        <taxon>Streptophyta</taxon>
        <taxon>Embryophyta</taxon>
        <taxon>Tracheophyta</taxon>
        <taxon>Spermatophyta</taxon>
        <taxon>Magnoliopsida</taxon>
        <taxon>Magnoliidae</taxon>
        <taxon>Laurales</taxon>
        <taxon>Lauraceae</taxon>
        <taxon>Cinnamomum</taxon>
    </lineage>
</organism>
<evidence type="ECO:0000256" key="6">
    <source>
        <dbReference type="ARBA" id="ARBA00023136"/>
    </source>
</evidence>
<feature type="transmembrane region" description="Helical" evidence="7">
    <location>
        <begin position="103"/>
        <end position="125"/>
    </location>
</feature>
<evidence type="ECO:0000256" key="1">
    <source>
        <dbReference type="ARBA" id="ARBA00004141"/>
    </source>
</evidence>
<dbReference type="OrthoDB" id="260807at2759"/>
<dbReference type="PANTHER" id="PTHR11101:SF89">
    <property type="entry name" value="PHOSPHATE TRANSPORTER"/>
    <property type="match status" value="1"/>
</dbReference>
<feature type="transmembrane region" description="Helical" evidence="7">
    <location>
        <begin position="243"/>
        <end position="265"/>
    </location>
</feature>
<comment type="similarity">
    <text evidence="7">Belongs to the inorganic phosphate transporter (PiT) (TC 2.A.20) family.</text>
</comment>
<proteinExistence type="inferred from homology"/>
<feature type="region of interest" description="Disordered" evidence="8">
    <location>
        <begin position="280"/>
        <end position="303"/>
    </location>
</feature>
<protein>
    <recommendedName>
        <fullName evidence="7">Phosphate transporter</fullName>
    </recommendedName>
</protein>
<name>A0A3S4P6Z2_9MAGN</name>
<dbReference type="InterPro" id="IPR001204">
    <property type="entry name" value="Phos_transporter"/>
</dbReference>
<evidence type="ECO:0000313" key="10">
    <source>
        <dbReference type="Proteomes" id="UP000283530"/>
    </source>
</evidence>
<dbReference type="GO" id="GO:0035435">
    <property type="term" value="P:phosphate ion transmembrane transport"/>
    <property type="evidence" value="ECO:0007669"/>
    <property type="project" value="TreeGrafter"/>
</dbReference>
<dbReference type="Pfam" id="PF01384">
    <property type="entry name" value="PHO4"/>
    <property type="match status" value="1"/>
</dbReference>
<comment type="caution">
    <text evidence="9">The sequence shown here is derived from an EMBL/GenBank/DDBJ whole genome shotgun (WGS) entry which is preliminary data.</text>
</comment>
<keyword evidence="2 7" id="KW-0813">Transport</keyword>
<keyword evidence="4 7" id="KW-0812">Transmembrane</keyword>
<evidence type="ECO:0000313" key="9">
    <source>
        <dbReference type="EMBL" id="RWR86480.1"/>
    </source>
</evidence>
<keyword evidence="10" id="KW-1185">Reference proteome</keyword>
<keyword evidence="5 7" id="KW-1133">Transmembrane helix</keyword>
<feature type="transmembrane region" description="Helical" evidence="7">
    <location>
        <begin position="60"/>
        <end position="82"/>
    </location>
</feature>
<keyword evidence="3 7" id="KW-0592">Phosphate transport</keyword>
<gene>
    <name evidence="9" type="ORF">CKAN_01537900</name>
</gene>
<feature type="transmembrane region" description="Helical" evidence="7">
    <location>
        <begin position="177"/>
        <end position="197"/>
    </location>
</feature>
<evidence type="ECO:0000256" key="7">
    <source>
        <dbReference type="RuleBase" id="RU363058"/>
    </source>
</evidence>